<gene>
    <name evidence="8" type="ORF">H8K32_03580</name>
</gene>
<feature type="transmembrane region" description="Helical" evidence="6">
    <location>
        <begin position="166"/>
        <end position="187"/>
    </location>
</feature>
<dbReference type="InterPro" id="IPR011701">
    <property type="entry name" value="MFS"/>
</dbReference>
<protein>
    <submittedName>
        <fullName evidence="8">MFS transporter</fullName>
    </submittedName>
</protein>
<evidence type="ECO:0000259" key="7">
    <source>
        <dbReference type="PROSITE" id="PS50850"/>
    </source>
</evidence>
<evidence type="ECO:0000313" key="9">
    <source>
        <dbReference type="Proteomes" id="UP000634011"/>
    </source>
</evidence>
<feature type="transmembrane region" description="Helical" evidence="6">
    <location>
        <begin position="134"/>
        <end position="154"/>
    </location>
</feature>
<feature type="domain" description="Major facilitator superfamily (MFS) profile" evidence="7">
    <location>
        <begin position="6"/>
        <end position="409"/>
    </location>
</feature>
<keyword evidence="9" id="KW-1185">Reference proteome</keyword>
<feature type="transmembrane region" description="Helical" evidence="6">
    <location>
        <begin position="73"/>
        <end position="92"/>
    </location>
</feature>
<evidence type="ECO:0000256" key="1">
    <source>
        <dbReference type="ARBA" id="ARBA00004429"/>
    </source>
</evidence>
<keyword evidence="4 6" id="KW-1133">Transmembrane helix</keyword>
<dbReference type="InterPro" id="IPR020846">
    <property type="entry name" value="MFS_dom"/>
</dbReference>
<dbReference type="RefSeq" id="WP_186911107.1">
    <property type="nucleotide sequence ID" value="NZ_JACOFV010000002.1"/>
</dbReference>
<evidence type="ECO:0000256" key="3">
    <source>
        <dbReference type="ARBA" id="ARBA00022692"/>
    </source>
</evidence>
<dbReference type="SUPFAM" id="SSF103473">
    <property type="entry name" value="MFS general substrate transporter"/>
    <property type="match status" value="1"/>
</dbReference>
<feature type="transmembrane region" description="Helical" evidence="6">
    <location>
        <begin position="98"/>
        <end position="122"/>
    </location>
</feature>
<name>A0A923HFM0_9BURK</name>
<dbReference type="Gene3D" id="1.20.1250.20">
    <property type="entry name" value="MFS general substrate transporter like domains"/>
    <property type="match status" value="1"/>
</dbReference>
<dbReference type="Pfam" id="PF07690">
    <property type="entry name" value="MFS_1"/>
    <property type="match status" value="1"/>
</dbReference>
<keyword evidence="3 6" id="KW-0812">Transmembrane</keyword>
<dbReference type="PANTHER" id="PTHR43702">
    <property type="entry name" value="L-FUCOSE-PROTON SYMPORTER"/>
    <property type="match status" value="1"/>
</dbReference>
<dbReference type="EMBL" id="JACOFV010000002">
    <property type="protein sequence ID" value="MBC3861170.1"/>
    <property type="molecule type" value="Genomic_DNA"/>
</dbReference>
<feature type="transmembrane region" description="Helical" evidence="6">
    <location>
        <begin position="321"/>
        <end position="344"/>
    </location>
</feature>
<dbReference type="Proteomes" id="UP000634011">
    <property type="component" value="Unassembled WGS sequence"/>
</dbReference>
<comment type="caution">
    <text evidence="8">The sequence shown here is derived from an EMBL/GenBank/DDBJ whole genome shotgun (WGS) entry which is preliminary data.</text>
</comment>
<comment type="subcellular location">
    <subcellularLocation>
        <location evidence="1">Cell inner membrane</location>
        <topology evidence="1">Multi-pass membrane protein</topology>
    </subcellularLocation>
</comment>
<accession>A0A923HFM0</accession>
<reference evidence="8" key="1">
    <citation type="submission" date="2020-08" db="EMBL/GenBank/DDBJ databases">
        <title>Novel species isolated from subtropical streams in China.</title>
        <authorList>
            <person name="Lu H."/>
        </authorList>
    </citation>
    <scope>NUCLEOTIDE SEQUENCE</scope>
    <source>
        <strain evidence="8">KACC 12607</strain>
    </source>
</reference>
<feature type="transmembrane region" description="Helical" evidence="6">
    <location>
        <begin position="218"/>
        <end position="240"/>
    </location>
</feature>
<feature type="transmembrane region" description="Helical" evidence="6">
    <location>
        <begin position="356"/>
        <end position="379"/>
    </location>
</feature>
<proteinExistence type="predicted"/>
<sequence length="422" mass="45879">MKNSRIGIALFLIYFLFAMLLNSVGTVILQVINSFDVSKSDASILEAFKDLSIAAASFLGAAFLPRLGYKKSILIALGLMFFACIAMPLWPGFMCTRLFFMCCGISFSLIKVSIYSTIGLITKGAQEHAQFMNMLEGIFMLGVLSGYWVFSYFIDSADMTSRHWLQVYWVLACLCAAAFALLATTPLDESAARPDGRIAGTSESKGFSLMWILTRKSLVYLFLIAAFLSVLVEQGITSWLPTFNNEIMKLPLSLSVQMTSILAASSAIGRMGFSLLLKKVHWLTMLSACLCLMAGLIFLTLPLTHALHTEAVTGWGNAPLAAFIFPLIGIFMAPIYPVINSLILSALPTYQHAAMTGLIVIFSALGGTTGSLITGLVFAHFSGQTAFYLTLIPLGIMVPSLFLFRRALDAQSEVEQVSLGTA</sequence>
<dbReference type="InterPro" id="IPR050375">
    <property type="entry name" value="MFS_TsgA-like"/>
</dbReference>
<feature type="transmembrane region" description="Helical" evidence="6">
    <location>
        <begin position="280"/>
        <end position="301"/>
    </location>
</feature>
<keyword evidence="2" id="KW-1003">Cell membrane</keyword>
<evidence type="ECO:0000256" key="6">
    <source>
        <dbReference type="SAM" id="Phobius"/>
    </source>
</evidence>
<keyword evidence="5 6" id="KW-0472">Membrane</keyword>
<dbReference type="GO" id="GO:0005886">
    <property type="term" value="C:plasma membrane"/>
    <property type="evidence" value="ECO:0007669"/>
    <property type="project" value="UniProtKB-SubCell"/>
</dbReference>
<dbReference type="PANTHER" id="PTHR43702:SF11">
    <property type="entry name" value="L-FUCOSE-PROTON SYMPORTER"/>
    <property type="match status" value="1"/>
</dbReference>
<evidence type="ECO:0000256" key="5">
    <source>
        <dbReference type="ARBA" id="ARBA00023136"/>
    </source>
</evidence>
<dbReference type="AlphaFoldDB" id="A0A923HFM0"/>
<evidence type="ECO:0000256" key="2">
    <source>
        <dbReference type="ARBA" id="ARBA00022475"/>
    </source>
</evidence>
<dbReference type="PROSITE" id="PS50850">
    <property type="entry name" value="MFS"/>
    <property type="match status" value="1"/>
</dbReference>
<dbReference type="InterPro" id="IPR036259">
    <property type="entry name" value="MFS_trans_sf"/>
</dbReference>
<evidence type="ECO:0000313" key="8">
    <source>
        <dbReference type="EMBL" id="MBC3861170.1"/>
    </source>
</evidence>
<feature type="transmembrane region" description="Helical" evidence="6">
    <location>
        <begin position="385"/>
        <end position="404"/>
    </location>
</feature>
<feature type="transmembrane region" description="Helical" evidence="6">
    <location>
        <begin position="7"/>
        <end position="32"/>
    </location>
</feature>
<organism evidence="8 9">
    <name type="scientific">Undibacterium jejuense</name>
    <dbReference type="NCBI Taxonomy" id="1344949"/>
    <lineage>
        <taxon>Bacteria</taxon>
        <taxon>Pseudomonadati</taxon>
        <taxon>Pseudomonadota</taxon>
        <taxon>Betaproteobacteria</taxon>
        <taxon>Burkholderiales</taxon>
        <taxon>Oxalobacteraceae</taxon>
        <taxon>Undibacterium</taxon>
    </lineage>
</organism>
<dbReference type="GO" id="GO:0022857">
    <property type="term" value="F:transmembrane transporter activity"/>
    <property type="evidence" value="ECO:0007669"/>
    <property type="project" value="InterPro"/>
</dbReference>
<evidence type="ECO:0000256" key="4">
    <source>
        <dbReference type="ARBA" id="ARBA00022989"/>
    </source>
</evidence>